<protein>
    <submittedName>
        <fullName evidence="6">Cutinase</fullName>
    </submittedName>
</protein>
<dbReference type="PANTHER" id="PTHR33630:SF9">
    <property type="entry name" value="CUTINASE 4"/>
    <property type="match status" value="1"/>
</dbReference>
<dbReference type="AlphaFoldDB" id="A0A0F0LR32"/>
<evidence type="ECO:0000313" key="6">
    <source>
        <dbReference type="EMBL" id="KJL35618.1"/>
    </source>
</evidence>
<evidence type="ECO:0000256" key="1">
    <source>
        <dbReference type="ARBA" id="ARBA00007534"/>
    </source>
</evidence>
<evidence type="ECO:0000256" key="5">
    <source>
        <dbReference type="SAM" id="SignalP"/>
    </source>
</evidence>
<proteinExistence type="inferred from homology"/>
<dbReference type="Pfam" id="PF01083">
    <property type="entry name" value="Cutinase"/>
    <property type="match status" value="1"/>
</dbReference>
<dbReference type="OrthoDB" id="3690529at2"/>
<keyword evidence="2" id="KW-0719">Serine esterase</keyword>
<dbReference type="GO" id="GO:0052689">
    <property type="term" value="F:carboxylic ester hydrolase activity"/>
    <property type="evidence" value="ECO:0007669"/>
    <property type="project" value="UniProtKB-KW"/>
</dbReference>
<dbReference type="RefSeq" id="WP_048808917.1">
    <property type="nucleotide sequence ID" value="NZ_DAIQHQ010000015.1"/>
</dbReference>
<dbReference type="SMART" id="SM01110">
    <property type="entry name" value="Cutinase"/>
    <property type="match status" value="1"/>
</dbReference>
<sequence length="282" mass="29129">MGSLRQRVVAAVLAVSVIGMGLVALISAPATASSRAATTVSAKCDADVVFIGVRGTGAPAGTDSGDGGRTWNDGGFGQVAGLAARFTMDASASGTTAWVESLDYPASLDGFYLGSMNEGARALKAELDELAGCATPPKVVLAGHSQGAHVILQTLAPQNEFGAASGFSLTAQERAMITGVVLFGDPSYVPGEPWNAPGSGTGWGIFPRRAESLAMLAQYTWEDTPAGASQPQTTSKIRSYCVAGDAFCQSGLAPNAIELHNEYMVDFTNDAYAFLQRTLRAH</sequence>
<accession>A0A0F0LR32</accession>
<comment type="caution">
    <text evidence="6">The sequence shown here is derived from an EMBL/GenBank/DDBJ whole genome shotgun (WGS) entry which is preliminary data.</text>
</comment>
<keyword evidence="3" id="KW-0378">Hydrolase</keyword>
<feature type="signal peptide" evidence="5">
    <location>
        <begin position="1"/>
        <end position="32"/>
    </location>
</feature>
<gene>
    <name evidence="6" type="ORF">RR49_02377</name>
</gene>
<dbReference type="InterPro" id="IPR029058">
    <property type="entry name" value="AB_hydrolase_fold"/>
</dbReference>
<dbReference type="STRING" id="400772.RR49_02377"/>
<evidence type="ECO:0000256" key="4">
    <source>
        <dbReference type="ARBA" id="ARBA00023157"/>
    </source>
</evidence>
<keyword evidence="5" id="KW-0732">Signal</keyword>
<dbReference type="Gene3D" id="3.40.50.1820">
    <property type="entry name" value="alpha/beta hydrolase"/>
    <property type="match status" value="1"/>
</dbReference>
<organism evidence="6 7">
    <name type="scientific">Microbacterium ginsengisoli</name>
    <dbReference type="NCBI Taxonomy" id="400772"/>
    <lineage>
        <taxon>Bacteria</taxon>
        <taxon>Bacillati</taxon>
        <taxon>Actinomycetota</taxon>
        <taxon>Actinomycetes</taxon>
        <taxon>Micrococcales</taxon>
        <taxon>Microbacteriaceae</taxon>
        <taxon>Microbacterium</taxon>
    </lineage>
</organism>
<dbReference type="PANTHER" id="PTHR33630">
    <property type="entry name" value="CUTINASE RV1984C-RELATED-RELATED"/>
    <property type="match status" value="1"/>
</dbReference>
<dbReference type="SUPFAM" id="SSF53474">
    <property type="entry name" value="alpha/beta-Hydrolases"/>
    <property type="match status" value="1"/>
</dbReference>
<comment type="similarity">
    <text evidence="1">Belongs to the cutinase family.</text>
</comment>
<dbReference type="EMBL" id="JYIY01000078">
    <property type="protein sequence ID" value="KJL35618.1"/>
    <property type="molecule type" value="Genomic_DNA"/>
</dbReference>
<dbReference type="Proteomes" id="UP000033451">
    <property type="component" value="Unassembled WGS sequence"/>
</dbReference>
<dbReference type="InterPro" id="IPR000675">
    <property type="entry name" value="Cutinase/axe"/>
</dbReference>
<evidence type="ECO:0000256" key="2">
    <source>
        <dbReference type="ARBA" id="ARBA00022487"/>
    </source>
</evidence>
<dbReference type="PATRIC" id="fig|400772.4.peg.2389"/>
<feature type="chain" id="PRO_5039426851" evidence="5">
    <location>
        <begin position="33"/>
        <end position="282"/>
    </location>
</feature>
<evidence type="ECO:0000313" key="7">
    <source>
        <dbReference type="Proteomes" id="UP000033451"/>
    </source>
</evidence>
<keyword evidence="4" id="KW-1015">Disulfide bond</keyword>
<reference evidence="6 7" key="1">
    <citation type="submission" date="2015-02" db="EMBL/GenBank/DDBJ databases">
        <title>Draft genome sequences of ten Microbacterium spp. with emphasis on heavy metal contaminated environments.</title>
        <authorList>
            <person name="Corretto E."/>
        </authorList>
    </citation>
    <scope>NUCLEOTIDE SEQUENCE [LARGE SCALE GENOMIC DNA]</scope>
    <source>
        <strain evidence="6 7">DSM 18659</strain>
    </source>
</reference>
<name>A0A0F0LR32_9MICO</name>
<evidence type="ECO:0000256" key="3">
    <source>
        <dbReference type="ARBA" id="ARBA00022801"/>
    </source>
</evidence>
<keyword evidence="7" id="KW-1185">Reference proteome</keyword>